<gene>
    <name evidence="2" type="ORF">DERP_011393</name>
</gene>
<name>A0ABQ8J522_DERPT</name>
<reference evidence="2 3" key="2">
    <citation type="journal article" date="2022" name="Mol. Biol. Evol.">
        <title>Comparative Genomics Reveals Insights into the Divergent Evolution of Astigmatic Mites and Household Pest Adaptations.</title>
        <authorList>
            <person name="Xiong Q."/>
            <person name="Wan A.T."/>
            <person name="Liu X."/>
            <person name="Fung C.S."/>
            <person name="Xiao X."/>
            <person name="Malainual N."/>
            <person name="Hou J."/>
            <person name="Wang L."/>
            <person name="Wang M."/>
            <person name="Yang K.Y."/>
            <person name="Cui Y."/>
            <person name="Leung E.L."/>
            <person name="Nong W."/>
            <person name="Shin S.K."/>
            <person name="Au S.W."/>
            <person name="Jeong K.Y."/>
            <person name="Chew F.T."/>
            <person name="Hui J.H."/>
            <person name="Leung T.F."/>
            <person name="Tungtrongchitr A."/>
            <person name="Zhong N."/>
            <person name="Liu Z."/>
            <person name="Tsui S.K."/>
        </authorList>
    </citation>
    <scope>NUCLEOTIDE SEQUENCE [LARGE SCALE GENOMIC DNA]</scope>
    <source>
        <strain evidence="2">Derp</strain>
    </source>
</reference>
<dbReference type="Proteomes" id="UP000887458">
    <property type="component" value="Unassembled WGS sequence"/>
</dbReference>
<organism evidence="2 3">
    <name type="scientific">Dermatophagoides pteronyssinus</name>
    <name type="common">European house dust mite</name>
    <dbReference type="NCBI Taxonomy" id="6956"/>
    <lineage>
        <taxon>Eukaryota</taxon>
        <taxon>Metazoa</taxon>
        <taxon>Ecdysozoa</taxon>
        <taxon>Arthropoda</taxon>
        <taxon>Chelicerata</taxon>
        <taxon>Arachnida</taxon>
        <taxon>Acari</taxon>
        <taxon>Acariformes</taxon>
        <taxon>Sarcoptiformes</taxon>
        <taxon>Astigmata</taxon>
        <taxon>Psoroptidia</taxon>
        <taxon>Analgoidea</taxon>
        <taxon>Pyroglyphidae</taxon>
        <taxon>Dermatophagoidinae</taxon>
        <taxon>Dermatophagoides</taxon>
    </lineage>
</organism>
<accession>A0ABQ8J522</accession>
<sequence length="60" mass="6865">MTELAGDSCGTDSKHNRSPPLAIGFQYRAQNVDWISTRLHYVNILSNTWRMFGSIINQHD</sequence>
<feature type="region of interest" description="Disordered" evidence="1">
    <location>
        <begin position="1"/>
        <end position="20"/>
    </location>
</feature>
<dbReference type="EMBL" id="NJHN03000074">
    <property type="protein sequence ID" value="KAH9417682.1"/>
    <property type="molecule type" value="Genomic_DNA"/>
</dbReference>
<comment type="caution">
    <text evidence="2">The sequence shown here is derived from an EMBL/GenBank/DDBJ whole genome shotgun (WGS) entry which is preliminary data.</text>
</comment>
<keyword evidence="3" id="KW-1185">Reference proteome</keyword>
<evidence type="ECO:0000256" key="1">
    <source>
        <dbReference type="SAM" id="MobiDB-lite"/>
    </source>
</evidence>
<protein>
    <submittedName>
        <fullName evidence="2">Uncharacterized protein</fullName>
    </submittedName>
</protein>
<evidence type="ECO:0000313" key="3">
    <source>
        <dbReference type="Proteomes" id="UP000887458"/>
    </source>
</evidence>
<evidence type="ECO:0000313" key="2">
    <source>
        <dbReference type="EMBL" id="KAH9417682.1"/>
    </source>
</evidence>
<reference evidence="2 3" key="1">
    <citation type="journal article" date="2018" name="J. Allergy Clin. Immunol.">
        <title>High-quality assembly of Dermatophagoides pteronyssinus genome and transcriptome reveals a wide range of novel allergens.</title>
        <authorList>
            <person name="Liu X.Y."/>
            <person name="Yang K.Y."/>
            <person name="Wang M.Q."/>
            <person name="Kwok J.S."/>
            <person name="Zeng X."/>
            <person name="Yang Z."/>
            <person name="Xiao X.J."/>
            <person name="Lau C.P."/>
            <person name="Li Y."/>
            <person name="Huang Z.M."/>
            <person name="Ba J.G."/>
            <person name="Yim A.K."/>
            <person name="Ouyang C.Y."/>
            <person name="Ngai S.M."/>
            <person name="Chan T.F."/>
            <person name="Leung E.L."/>
            <person name="Liu L."/>
            <person name="Liu Z.G."/>
            <person name="Tsui S.K."/>
        </authorList>
    </citation>
    <scope>NUCLEOTIDE SEQUENCE [LARGE SCALE GENOMIC DNA]</scope>
    <source>
        <strain evidence="2">Derp</strain>
    </source>
</reference>
<proteinExistence type="predicted"/>